<evidence type="ECO:0000313" key="1">
    <source>
        <dbReference type="EMBL" id="KAL1871267.1"/>
    </source>
</evidence>
<reference evidence="1 2" key="1">
    <citation type="journal article" date="2024" name="IMA Fungus">
        <title>IMA Genome - F19 : A genome assembly and annotation guide to empower mycologists, including annotated draft genome sequences of Ceratocystis pirilliformis, Diaporthe australafricana, Fusarium ophioides, Paecilomyces lecythidis, and Sporothrix stenoceras.</title>
        <authorList>
            <person name="Aylward J."/>
            <person name="Wilson A.M."/>
            <person name="Visagie C.M."/>
            <person name="Spraker J."/>
            <person name="Barnes I."/>
            <person name="Buitendag C."/>
            <person name="Ceriani C."/>
            <person name="Del Mar Angel L."/>
            <person name="du Plessis D."/>
            <person name="Fuchs T."/>
            <person name="Gasser K."/>
            <person name="Kramer D."/>
            <person name="Li W."/>
            <person name="Munsamy K."/>
            <person name="Piso A."/>
            <person name="Price J.L."/>
            <person name="Sonnekus B."/>
            <person name="Thomas C."/>
            <person name="van der Nest A."/>
            <person name="van Dijk A."/>
            <person name="van Heerden A."/>
            <person name="van Vuuren N."/>
            <person name="Yilmaz N."/>
            <person name="Duong T.A."/>
            <person name="van der Merwe N.A."/>
            <person name="Wingfield M.J."/>
            <person name="Wingfield B.D."/>
        </authorList>
    </citation>
    <scope>NUCLEOTIDE SEQUENCE [LARGE SCALE GENOMIC DNA]</scope>
    <source>
        <strain evidence="1 2">CMW 18167</strain>
    </source>
</reference>
<proteinExistence type="predicted"/>
<organism evidence="1 2">
    <name type="scientific">Paecilomyces lecythidis</name>
    <dbReference type="NCBI Taxonomy" id="3004212"/>
    <lineage>
        <taxon>Eukaryota</taxon>
        <taxon>Fungi</taxon>
        <taxon>Dikarya</taxon>
        <taxon>Ascomycota</taxon>
        <taxon>Pezizomycotina</taxon>
        <taxon>Eurotiomycetes</taxon>
        <taxon>Eurotiomycetidae</taxon>
        <taxon>Eurotiales</taxon>
        <taxon>Thermoascaceae</taxon>
        <taxon>Paecilomyces</taxon>
    </lineage>
</organism>
<name>A0ABR3X6G2_9EURO</name>
<comment type="caution">
    <text evidence="1">The sequence shown here is derived from an EMBL/GenBank/DDBJ whole genome shotgun (WGS) entry which is preliminary data.</text>
</comment>
<evidence type="ECO:0000313" key="2">
    <source>
        <dbReference type="Proteomes" id="UP001583193"/>
    </source>
</evidence>
<sequence>MAELITKAMNGSLTYKEAHFLTAGVVDEQPGQLLRDAACLNPGNRDLMARAMAAARTEDVKAARVIAQRVQQQWMAAEPAAAETLSDEDARNIKFAMRVPWQERVLAMSSNEMGVDMGRFGLVVFYNPRDAHVPDFKMEIETAVHHGLHYSPRRVKEETLNRFTLHWVAVSGDNLNPNALRNRFSTMLQNHEIPLGFRQYVFLYVDEEALRSRETARPYIWLAEPELETDPGTKSESKPEHDYDTGPEACQPLKVDIKHIFPTFFARLVQRDLKGEAKRKPYRHTSELSMLHAAARLSRDAQWERDWIWPPPARFM</sequence>
<dbReference type="EMBL" id="JAVDPF010000028">
    <property type="protein sequence ID" value="KAL1871267.1"/>
    <property type="molecule type" value="Genomic_DNA"/>
</dbReference>
<keyword evidence="2" id="KW-1185">Reference proteome</keyword>
<gene>
    <name evidence="1" type="ORF">Plec18167_007201</name>
</gene>
<protein>
    <submittedName>
        <fullName evidence="1">Uncharacterized protein</fullName>
    </submittedName>
</protein>
<dbReference type="Proteomes" id="UP001583193">
    <property type="component" value="Unassembled WGS sequence"/>
</dbReference>
<accession>A0ABR3X6G2</accession>